<evidence type="ECO:0000313" key="1">
    <source>
        <dbReference type="EMBL" id="CAG5020964.1"/>
    </source>
</evidence>
<evidence type="ECO:0000313" key="2">
    <source>
        <dbReference type="Proteomes" id="UP000691718"/>
    </source>
</evidence>
<sequence length="189" mass="21418">MVEHPHRPATRVEEHCASPYLIPENDVLLVSANDEPLLNNEDTYKIDLGVPSCSGLHKPIRPISSSDSAISDLDALVHKSLFKKCAAEDIYSYSSAEDDENTDYFIPKGQITPRKHIISTSHEMYETNDENFSASDGDYNINLNKQSNKTPFQKFLPTPNYAQVKTKRQRKKVINYKGQRITKDLFSGK</sequence>
<proteinExistence type="predicted"/>
<dbReference type="OrthoDB" id="8058166at2759"/>
<reference evidence="1" key="1">
    <citation type="submission" date="2021-04" db="EMBL/GenBank/DDBJ databases">
        <authorList>
            <person name="Tunstrom K."/>
        </authorList>
    </citation>
    <scope>NUCLEOTIDE SEQUENCE</scope>
</reference>
<dbReference type="EMBL" id="CAJQZP010001141">
    <property type="protein sequence ID" value="CAG5020964.1"/>
    <property type="molecule type" value="Genomic_DNA"/>
</dbReference>
<name>A0A8S3XFC2_PARAO</name>
<comment type="caution">
    <text evidence="1">The sequence shown here is derived from an EMBL/GenBank/DDBJ whole genome shotgun (WGS) entry which is preliminary data.</text>
</comment>
<gene>
    <name evidence="1" type="ORF">PAPOLLO_LOCUS17443</name>
</gene>
<protein>
    <submittedName>
        <fullName evidence="1">(apollo) hypothetical protein</fullName>
    </submittedName>
</protein>
<dbReference type="AlphaFoldDB" id="A0A8S3XFC2"/>
<accession>A0A8S3XFC2</accession>
<keyword evidence="2" id="KW-1185">Reference proteome</keyword>
<dbReference type="Proteomes" id="UP000691718">
    <property type="component" value="Unassembled WGS sequence"/>
</dbReference>
<organism evidence="1 2">
    <name type="scientific">Parnassius apollo</name>
    <name type="common">Apollo butterfly</name>
    <name type="synonym">Papilio apollo</name>
    <dbReference type="NCBI Taxonomy" id="110799"/>
    <lineage>
        <taxon>Eukaryota</taxon>
        <taxon>Metazoa</taxon>
        <taxon>Ecdysozoa</taxon>
        <taxon>Arthropoda</taxon>
        <taxon>Hexapoda</taxon>
        <taxon>Insecta</taxon>
        <taxon>Pterygota</taxon>
        <taxon>Neoptera</taxon>
        <taxon>Endopterygota</taxon>
        <taxon>Lepidoptera</taxon>
        <taxon>Glossata</taxon>
        <taxon>Ditrysia</taxon>
        <taxon>Papilionoidea</taxon>
        <taxon>Papilionidae</taxon>
        <taxon>Parnassiinae</taxon>
        <taxon>Parnassini</taxon>
        <taxon>Parnassius</taxon>
        <taxon>Parnassius</taxon>
    </lineage>
</organism>